<keyword evidence="1" id="KW-0472">Membrane</keyword>
<sequence>MLVSAGGGLFLMERRRVMQIFPERVRKLWNVWELRVTVVLSLCLQVVLIIFGNRRKFTTRNWVRVVLWMAYLSADWIATVSLGILSQNQGDSPDANALITAFWAPFLLVHLGGPDTVTAYSLEDNELWLRHFLGLIVQVGVAFYIFLRSWTTHVLTFLALPIYVAGIVKYGERTWVLRSASNEQFRDSLLPPPDPGPDYVKFMEVYNSRKAQGLDVSYQTVIETPELHVVKGNTIPEAKLLHEAFFLFNMLKRLFASLILSFKIRQDCMSIVKFKSALDAFRIVEIELGLMYDVLYTKASVVYTRLGAFLRLVTFLSSLSALVAFWVMIDKHDYSKIDTYVSYLLLVGAIVLETYAVFLLIRTDWCLFWLSKQKNSLATFFYRVLTSSRLALISNKRWSESMGQFNLISVCLKDNPPPKHDLAMNFLFSIREMIERYRYKTLEIVSIQLKELVFKQLHSKSNTCQSSENFKKFCSRRGDYVLEINNCIDEFRWSVTDVELDHSILLWHVATNLCYYSDLQRLKEGDLDSKRKTGKSLSDYMMYILVWRPFMLPKGIGLTRYRDTCAEARRYFDKRRESIAIDNISQACMALLEVSTEISPSAVKGDRSKSALFDGCVLAKSLQSLETKEWWGRERKWEMICDVWVEILCYAACRCEWNVHAQQLRRGGELLTLVSLLMAHLGFSEQYQISQGHATVKFK</sequence>
<comment type="caution">
    <text evidence="3">The sequence shown here is derived from an EMBL/GenBank/DDBJ whole genome shotgun (WGS) entry which is preliminary data.</text>
</comment>
<dbReference type="Pfam" id="PF04578">
    <property type="entry name" value="DUF594"/>
    <property type="match status" value="1"/>
</dbReference>
<feature type="transmembrane region" description="Helical" evidence="1">
    <location>
        <begin position="127"/>
        <end position="147"/>
    </location>
</feature>
<gene>
    <name evidence="3" type="ORF">RJ641_019811</name>
</gene>
<name>A0AAN8UIK9_9MAGN</name>
<protein>
    <recommendedName>
        <fullName evidence="2">DUF4220 domain-containing protein</fullName>
    </recommendedName>
</protein>
<reference evidence="3 4" key="1">
    <citation type="submission" date="2023-12" db="EMBL/GenBank/DDBJ databases">
        <title>A high-quality genome assembly for Dillenia turbinata (Dilleniales).</title>
        <authorList>
            <person name="Chanderbali A."/>
        </authorList>
    </citation>
    <scope>NUCLEOTIDE SEQUENCE [LARGE SCALE GENOMIC DNA]</scope>
    <source>
        <strain evidence="3">LSX21</strain>
        <tissue evidence="3">Leaf</tissue>
    </source>
</reference>
<organism evidence="3 4">
    <name type="scientific">Dillenia turbinata</name>
    <dbReference type="NCBI Taxonomy" id="194707"/>
    <lineage>
        <taxon>Eukaryota</taxon>
        <taxon>Viridiplantae</taxon>
        <taxon>Streptophyta</taxon>
        <taxon>Embryophyta</taxon>
        <taxon>Tracheophyta</taxon>
        <taxon>Spermatophyta</taxon>
        <taxon>Magnoliopsida</taxon>
        <taxon>eudicotyledons</taxon>
        <taxon>Gunneridae</taxon>
        <taxon>Pentapetalae</taxon>
        <taxon>Dilleniales</taxon>
        <taxon>Dilleniaceae</taxon>
        <taxon>Dillenia</taxon>
    </lineage>
</organism>
<feature type="transmembrane region" description="Helical" evidence="1">
    <location>
        <begin position="97"/>
        <end position="120"/>
    </location>
</feature>
<feature type="transmembrane region" description="Helical" evidence="1">
    <location>
        <begin position="308"/>
        <end position="329"/>
    </location>
</feature>
<evidence type="ECO:0000313" key="4">
    <source>
        <dbReference type="Proteomes" id="UP001370490"/>
    </source>
</evidence>
<feature type="transmembrane region" description="Helical" evidence="1">
    <location>
        <begin position="65"/>
        <end position="85"/>
    </location>
</feature>
<dbReference type="InterPro" id="IPR025315">
    <property type="entry name" value="DUF4220"/>
</dbReference>
<feature type="domain" description="DUF4220" evidence="2">
    <location>
        <begin position="68"/>
        <end position="409"/>
    </location>
</feature>
<evidence type="ECO:0000259" key="2">
    <source>
        <dbReference type="Pfam" id="PF13968"/>
    </source>
</evidence>
<evidence type="ECO:0000256" key="1">
    <source>
        <dbReference type="SAM" id="Phobius"/>
    </source>
</evidence>
<feature type="transmembrane region" description="Helical" evidence="1">
    <location>
        <begin position="153"/>
        <end position="171"/>
    </location>
</feature>
<keyword evidence="1" id="KW-1133">Transmembrane helix</keyword>
<dbReference type="PANTHER" id="PTHR31325">
    <property type="entry name" value="OS01G0798800 PROTEIN-RELATED"/>
    <property type="match status" value="1"/>
</dbReference>
<dbReference type="InterPro" id="IPR007658">
    <property type="entry name" value="DUF594"/>
</dbReference>
<keyword evidence="4" id="KW-1185">Reference proteome</keyword>
<feature type="transmembrane region" description="Helical" evidence="1">
    <location>
        <begin position="34"/>
        <end position="53"/>
    </location>
</feature>
<proteinExistence type="predicted"/>
<feature type="transmembrane region" description="Helical" evidence="1">
    <location>
        <begin position="341"/>
        <end position="361"/>
    </location>
</feature>
<dbReference type="Proteomes" id="UP001370490">
    <property type="component" value="Unassembled WGS sequence"/>
</dbReference>
<keyword evidence="1" id="KW-0812">Transmembrane</keyword>
<evidence type="ECO:0000313" key="3">
    <source>
        <dbReference type="EMBL" id="KAK6914694.1"/>
    </source>
</evidence>
<accession>A0AAN8UIK9</accession>
<dbReference type="Pfam" id="PF13968">
    <property type="entry name" value="DUF4220"/>
    <property type="match status" value="1"/>
</dbReference>
<dbReference type="AlphaFoldDB" id="A0AAN8UIK9"/>
<dbReference type="EMBL" id="JBAMMX010000025">
    <property type="protein sequence ID" value="KAK6914694.1"/>
    <property type="molecule type" value="Genomic_DNA"/>
</dbReference>